<keyword evidence="6" id="KW-0521">NADP</keyword>
<dbReference type="CDD" id="cd05254">
    <property type="entry name" value="dTDP_HR_like_SDR_e"/>
    <property type="match status" value="1"/>
</dbReference>
<evidence type="ECO:0000259" key="7">
    <source>
        <dbReference type="Pfam" id="PF04321"/>
    </source>
</evidence>
<protein>
    <recommendedName>
        <fullName evidence="4 6">dTDP-4-dehydrorhamnose reductase</fullName>
        <ecNumber evidence="3 6">1.1.1.133</ecNumber>
    </recommendedName>
</protein>
<dbReference type="EMBL" id="CAADFZ010000023">
    <property type="protein sequence ID" value="VFK62318.1"/>
    <property type="molecule type" value="Genomic_DNA"/>
</dbReference>
<dbReference type="NCBIfam" id="TIGR01214">
    <property type="entry name" value="rmlD"/>
    <property type="match status" value="1"/>
</dbReference>
<evidence type="ECO:0000256" key="2">
    <source>
        <dbReference type="ARBA" id="ARBA00010944"/>
    </source>
</evidence>
<dbReference type="InterPro" id="IPR036291">
    <property type="entry name" value="NAD(P)-bd_dom_sf"/>
</dbReference>
<dbReference type="Gene3D" id="3.90.25.10">
    <property type="entry name" value="UDP-galactose 4-epimerase, domain 1"/>
    <property type="match status" value="1"/>
</dbReference>
<evidence type="ECO:0000256" key="1">
    <source>
        <dbReference type="ARBA" id="ARBA00004781"/>
    </source>
</evidence>
<dbReference type="Gene3D" id="3.40.50.720">
    <property type="entry name" value="NAD(P)-binding Rossmann-like Domain"/>
    <property type="match status" value="1"/>
</dbReference>
<evidence type="ECO:0000313" key="9">
    <source>
        <dbReference type="EMBL" id="VFK70415.1"/>
    </source>
</evidence>
<keyword evidence="6" id="KW-0560">Oxidoreductase</keyword>
<dbReference type="EMBL" id="CAADGD010000028">
    <property type="protein sequence ID" value="VFK70415.1"/>
    <property type="molecule type" value="Genomic_DNA"/>
</dbReference>
<feature type="domain" description="RmlD-like substrate binding" evidence="7">
    <location>
        <begin position="5"/>
        <end position="274"/>
    </location>
</feature>
<comment type="cofactor">
    <cofactor evidence="6">
        <name>Mg(2+)</name>
        <dbReference type="ChEBI" id="CHEBI:18420"/>
    </cofactor>
    <text evidence="6">Binds 1 Mg(2+) ion per monomer.</text>
</comment>
<dbReference type="EC" id="1.1.1.133" evidence="3 6"/>
<dbReference type="PANTHER" id="PTHR10491">
    <property type="entry name" value="DTDP-4-DEHYDRORHAMNOSE REDUCTASE"/>
    <property type="match status" value="1"/>
</dbReference>
<accession>A0A451A8H8</accession>
<evidence type="ECO:0000256" key="4">
    <source>
        <dbReference type="ARBA" id="ARBA00017099"/>
    </source>
</evidence>
<dbReference type="GO" id="GO:0005829">
    <property type="term" value="C:cytosol"/>
    <property type="evidence" value="ECO:0007669"/>
    <property type="project" value="TreeGrafter"/>
</dbReference>
<dbReference type="UniPathway" id="UPA00281"/>
<comment type="function">
    <text evidence="6">Catalyzes the reduction of dTDP-6-deoxy-L-lyxo-4-hexulose to yield dTDP-L-rhamnose.</text>
</comment>
<gene>
    <name evidence="8" type="ORF">BECKUNK1418G_GA0071005_102326</name>
    <name evidence="9" type="ORF">BECKUNK1418H_GA0071006_102826</name>
</gene>
<sequence>MKYPKILLTGGTGQVGYELRSTLESLGEIWAPSRLEFDLADPESLREKLRNHWPDLIVNPAAYTAVDRAESEPELARAINAEAPGVLAEEACEFGIPLIHYSTDYVFDGAKTGPYTEDDIPNPLNVYGKTKLEGERAIRQVHDQHLILRTSWVYSPTRGKNFYRTMLGLFQEKEEIRVVDDQIGTPTSAQFLAKKTAWILGQLKTKGQGEDRWGTYHLTQDEAMSWYAFAKRIIEKERTNAKPKRVVLHPISREEYAGVAARPQNSVLNSLKLKNFL</sequence>
<proteinExistence type="inferred from homology"/>
<dbReference type="GO" id="GO:0019305">
    <property type="term" value="P:dTDP-rhamnose biosynthetic process"/>
    <property type="evidence" value="ECO:0007669"/>
    <property type="project" value="UniProtKB-UniPathway"/>
</dbReference>
<dbReference type="UniPathway" id="UPA00124"/>
<dbReference type="GO" id="GO:0008831">
    <property type="term" value="F:dTDP-4-dehydrorhamnose reductase activity"/>
    <property type="evidence" value="ECO:0007669"/>
    <property type="project" value="UniProtKB-EC"/>
</dbReference>
<organism evidence="8">
    <name type="scientific">Candidatus Kentrum sp. UNK</name>
    <dbReference type="NCBI Taxonomy" id="2126344"/>
    <lineage>
        <taxon>Bacteria</taxon>
        <taxon>Pseudomonadati</taxon>
        <taxon>Pseudomonadota</taxon>
        <taxon>Gammaproteobacteria</taxon>
        <taxon>Candidatus Kentrum</taxon>
    </lineage>
</organism>
<reference evidence="8" key="1">
    <citation type="submission" date="2019-02" db="EMBL/GenBank/DDBJ databases">
        <authorList>
            <person name="Gruber-Vodicka R. H."/>
            <person name="Seah K. B. B."/>
        </authorList>
    </citation>
    <scope>NUCLEOTIDE SEQUENCE</scope>
    <source>
        <strain evidence="9">BECK_BY19</strain>
        <strain evidence="8">BECK_BY8</strain>
    </source>
</reference>
<evidence type="ECO:0000256" key="6">
    <source>
        <dbReference type="RuleBase" id="RU364082"/>
    </source>
</evidence>
<name>A0A451A8H8_9GAMM</name>
<comment type="catalytic activity">
    <reaction evidence="5 6">
        <text>dTDP-beta-L-rhamnose + NADP(+) = dTDP-4-dehydro-beta-L-rhamnose + NADPH + H(+)</text>
        <dbReference type="Rhea" id="RHEA:21796"/>
        <dbReference type="ChEBI" id="CHEBI:15378"/>
        <dbReference type="ChEBI" id="CHEBI:57510"/>
        <dbReference type="ChEBI" id="CHEBI:57783"/>
        <dbReference type="ChEBI" id="CHEBI:58349"/>
        <dbReference type="ChEBI" id="CHEBI:62830"/>
        <dbReference type="EC" id="1.1.1.133"/>
    </reaction>
</comment>
<dbReference type="InterPro" id="IPR029903">
    <property type="entry name" value="RmlD-like-bd"/>
</dbReference>
<evidence type="ECO:0000256" key="3">
    <source>
        <dbReference type="ARBA" id="ARBA00012929"/>
    </source>
</evidence>
<dbReference type="InterPro" id="IPR005913">
    <property type="entry name" value="dTDP_dehydrorham_reduct"/>
</dbReference>
<dbReference type="PANTHER" id="PTHR10491:SF4">
    <property type="entry name" value="METHIONINE ADENOSYLTRANSFERASE 2 SUBUNIT BETA"/>
    <property type="match status" value="1"/>
</dbReference>
<evidence type="ECO:0000313" key="8">
    <source>
        <dbReference type="EMBL" id="VFK62318.1"/>
    </source>
</evidence>
<comment type="pathway">
    <text evidence="1 6">Carbohydrate biosynthesis; dTDP-L-rhamnose biosynthesis.</text>
</comment>
<dbReference type="Pfam" id="PF04321">
    <property type="entry name" value="RmlD_sub_bind"/>
    <property type="match status" value="1"/>
</dbReference>
<comment type="similarity">
    <text evidence="2 6">Belongs to the dTDP-4-dehydrorhamnose reductase family.</text>
</comment>
<evidence type="ECO:0000256" key="5">
    <source>
        <dbReference type="ARBA" id="ARBA00048200"/>
    </source>
</evidence>
<dbReference type="GO" id="GO:0009243">
    <property type="term" value="P:O antigen biosynthetic process"/>
    <property type="evidence" value="ECO:0007669"/>
    <property type="project" value="UniProtKB-UniPathway"/>
</dbReference>
<dbReference type="AlphaFoldDB" id="A0A451A8H8"/>
<dbReference type="SUPFAM" id="SSF51735">
    <property type="entry name" value="NAD(P)-binding Rossmann-fold domains"/>
    <property type="match status" value="1"/>
</dbReference>